<evidence type="ECO:0000313" key="3">
    <source>
        <dbReference type="Proteomes" id="UP001215280"/>
    </source>
</evidence>
<keyword evidence="3" id="KW-1185">Reference proteome</keyword>
<accession>A0AAD7NI17</accession>
<dbReference type="Proteomes" id="UP001215280">
    <property type="component" value="Unassembled WGS sequence"/>
</dbReference>
<feature type="domain" description="AB hydrolase-1" evidence="1">
    <location>
        <begin position="34"/>
        <end position="111"/>
    </location>
</feature>
<sequence length="118" mass="12867">MFEGFKPFTITTQSDPKVDIYGLSSGDASSSSLPPLLLVHGFPQTHHIWHLVVPQLTSKYTVVLMEIRGYGRSSTPPDLAAYAKSAMARDCISVMDALGFGAFFVCAHDRGVRVAHKL</sequence>
<dbReference type="Pfam" id="PF00561">
    <property type="entry name" value="Abhydrolase_1"/>
    <property type="match status" value="1"/>
</dbReference>
<keyword evidence="2" id="KW-0378">Hydrolase</keyword>
<gene>
    <name evidence="2" type="ORF">DFH07DRAFT_1059681</name>
</gene>
<dbReference type="GO" id="GO:0016787">
    <property type="term" value="F:hydrolase activity"/>
    <property type="evidence" value="ECO:0007669"/>
    <property type="project" value="UniProtKB-KW"/>
</dbReference>
<evidence type="ECO:0000313" key="2">
    <source>
        <dbReference type="EMBL" id="KAJ7761959.1"/>
    </source>
</evidence>
<evidence type="ECO:0000259" key="1">
    <source>
        <dbReference type="Pfam" id="PF00561"/>
    </source>
</evidence>
<dbReference type="SUPFAM" id="SSF53474">
    <property type="entry name" value="alpha/beta-Hydrolases"/>
    <property type="match status" value="1"/>
</dbReference>
<organism evidence="2 3">
    <name type="scientific">Mycena maculata</name>
    <dbReference type="NCBI Taxonomy" id="230809"/>
    <lineage>
        <taxon>Eukaryota</taxon>
        <taxon>Fungi</taxon>
        <taxon>Dikarya</taxon>
        <taxon>Basidiomycota</taxon>
        <taxon>Agaricomycotina</taxon>
        <taxon>Agaricomycetes</taxon>
        <taxon>Agaricomycetidae</taxon>
        <taxon>Agaricales</taxon>
        <taxon>Marasmiineae</taxon>
        <taxon>Mycenaceae</taxon>
        <taxon>Mycena</taxon>
    </lineage>
</organism>
<dbReference type="InterPro" id="IPR000073">
    <property type="entry name" value="AB_hydrolase_1"/>
</dbReference>
<dbReference type="AlphaFoldDB" id="A0AAD7NI17"/>
<dbReference type="InterPro" id="IPR029058">
    <property type="entry name" value="AB_hydrolase_fold"/>
</dbReference>
<proteinExistence type="predicted"/>
<dbReference type="EMBL" id="JARJLG010000044">
    <property type="protein sequence ID" value="KAJ7761959.1"/>
    <property type="molecule type" value="Genomic_DNA"/>
</dbReference>
<reference evidence="2" key="1">
    <citation type="submission" date="2023-03" db="EMBL/GenBank/DDBJ databases">
        <title>Massive genome expansion in bonnet fungi (Mycena s.s.) driven by repeated elements and novel gene families across ecological guilds.</title>
        <authorList>
            <consortium name="Lawrence Berkeley National Laboratory"/>
            <person name="Harder C.B."/>
            <person name="Miyauchi S."/>
            <person name="Viragh M."/>
            <person name="Kuo A."/>
            <person name="Thoen E."/>
            <person name="Andreopoulos B."/>
            <person name="Lu D."/>
            <person name="Skrede I."/>
            <person name="Drula E."/>
            <person name="Henrissat B."/>
            <person name="Morin E."/>
            <person name="Kohler A."/>
            <person name="Barry K."/>
            <person name="LaButti K."/>
            <person name="Morin E."/>
            <person name="Salamov A."/>
            <person name="Lipzen A."/>
            <person name="Mereny Z."/>
            <person name="Hegedus B."/>
            <person name="Baldrian P."/>
            <person name="Stursova M."/>
            <person name="Weitz H."/>
            <person name="Taylor A."/>
            <person name="Grigoriev I.V."/>
            <person name="Nagy L.G."/>
            <person name="Martin F."/>
            <person name="Kauserud H."/>
        </authorList>
    </citation>
    <scope>NUCLEOTIDE SEQUENCE</scope>
    <source>
        <strain evidence="2">CBHHK188m</strain>
    </source>
</reference>
<dbReference type="PANTHER" id="PTHR43329">
    <property type="entry name" value="EPOXIDE HYDROLASE"/>
    <property type="match status" value="1"/>
</dbReference>
<protein>
    <submittedName>
        <fullName evidence="2">Alpha/Beta hydrolase protein</fullName>
    </submittedName>
</protein>
<dbReference type="Gene3D" id="3.40.50.1820">
    <property type="entry name" value="alpha/beta hydrolase"/>
    <property type="match status" value="1"/>
</dbReference>
<comment type="caution">
    <text evidence="2">The sequence shown here is derived from an EMBL/GenBank/DDBJ whole genome shotgun (WGS) entry which is preliminary data.</text>
</comment>
<name>A0AAD7NI17_9AGAR</name>